<evidence type="ECO:0000259" key="4">
    <source>
        <dbReference type="Pfam" id="PF13802"/>
    </source>
</evidence>
<evidence type="ECO:0000256" key="1">
    <source>
        <dbReference type="ARBA" id="ARBA00007806"/>
    </source>
</evidence>
<feature type="domain" description="Glycoside hydrolase family 31 TIM barrel" evidence="3">
    <location>
        <begin position="260"/>
        <end position="590"/>
    </location>
</feature>
<dbReference type="InterPro" id="IPR048395">
    <property type="entry name" value="Glyco_hydro_31_C"/>
</dbReference>
<dbReference type="InterPro" id="IPR000322">
    <property type="entry name" value="Glyco_hydro_31_TIM"/>
</dbReference>
<dbReference type="PANTHER" id="PTHR43863">
    <property type="entry name" value="HYDROLASE, PUTATIVE (AFU_ORTHOLOGUE AFUA_1G03140)-RELATED"/>
    <property type="match status" value="1"/>
</dbReference>
<name>A0A0X8X0X0_9SPHI</name>
<evidence type="ECO:0000259" key="5">
    <source>
        <dbReference type="Pfam" id="PF17137"/>
    </source>
</evidence>
<dbReference type="Proteomes" id="UP000218263">
    <property type="component" value="Chromosome"/>
</dbReference>
<dbReference type="EC" id="3.2.1.177" evidence="7"/>
<gene>
    <name evidence="7" type="primary">yicI_4</name>
    <name evidence="7" type="ORF">MgSA37_01950</name>
</gene>
<keyword evidence="2 7" id="KW-0326">Glycosidase</keyword>
<dbReference type="SUPFAM" id="SSF74650">
    <property type="entry name" value="Galactose mutarotase-like"/>
    <property type="match status" value="1"/>
</dbReference>
<comment type="similarity">
    <text evidence="1 2">Belongs to the glycosyl hydrolase 31 family.</text>
</comment>
<sequence>MLNKNFKSARQKACSFLIVLIYAASAYNAKAAVKSYKKEADGITIKLNTGLIKIKICADDIVEVKYTILNAFPPKTSLVVNNTWAKNTPFKVSEQKGGIVITTLKLRIVIDKVTNAITYKDINGKIITGEAAAGNKSLTEATVAGIKTYSISTQFNSPKDEALFGLGCHPEDTLSINYKGRNQQMLIKYMTGAIPVLLSTKGYGLLWDNYSASDFYGAEAGNTQFKYVSESGKEVDYYFFYGPDFDHIIDSYRTATGAAPMYPKWAFGLFQSQDRYKTQAEVLGVKDGYRNNHIPVDAIVQDWFWWSPAPIGSHIMNHDRYPDPKAMVNELHKANFHAMISVWPLFGDGSANYEAQKKNGFLTSIKWDNFFAHTFDTYYDAHNPKARDLYWAQARDSVVKRFDWDAWWVDQCEPDNGSLLDERRKADFSVGKGIDYFNTYALEHAKGLYKGWRSDMTGKRAFFLVRQAFAGSQRSATTLWSSDITTTFKAFKSQVPQGINACASGIPYWTSDIGGYLSRVDPDGIPAWSEPKNRELFTRWFQFGAFSPIFRIHGKGERALFSNNWDQPTKDILLKFDNLRYRLLPYIYSLSARVTMHNYTIMRSLAFDFRNDANVYSIPDQFMFGPAFMVNPVTDQLYTGAGEAKAKIRKVYLPKATWFDFWTGKTLAGGRTIEAESPISILPLYVKAGSVIPMAPEVEYATQKTAKPFELRIYPGANGKFTIYEDENDNYNYEKGKYALFTINWNDKLRQVSITDTKGTYKGLKKYRTFNIVLVGPAHGTGEAVTENADKTIVYNGKSLTVKI</sequence>
<evidence type="ECO:0000313" key="7">
    <source>
        <dbReference type="EMBL" id="BAU53779.1"/>
    </source>
</evidence>
<evidence type="ECO:0000259" key="3">
    <source>
        <dbReference type="Pfam" id="PF01055"/>
    </source>
</evidence>
<dbReference type="AlphaFoldDB" id="A0A0X8X0X0"/>
<keyword evidence="2 7" id="KW-0378">Hydrolase</keyword>
<dbReference type="CDD" id="cd14752">
    <property type="entry name" value="GH31_N"/>
    <property type="match status" value="1"/>
</dbReference>
<dbReference type="RefSeq" id="WP_096351477.1">
    <property type="nucleotide sequence ID" value="NZ_AP017313.1"/>
</dbReference>
<dbReference type="Pfam" id="PF13802">
    <property type="entry name" value="Gal_mutarotas_2"/>
    <property type="match status" value="1"/>
</dbReference>
<reference evidence="7 8" key="1">
    <citation type="submission" date="2015-12" db="EMBL/GenBank/DDBJ databases">
        <title>Genome sequence of Mucilaginibacter gotjawali.</title>
        <authorList>
            <person name="Lee J.S."/>
            <person name="Lee K.C."/>
            <person name="Kim K.K."/>
            <person name="Lee B.W."/>
        </authorList>
    </citation>
    <scope>NUCLEOTIDE SEQUENCE [LARGE SCALE GENOMIC DNA]</scope>
    <source>
        <strain evidence="7 8">SA3-7</strain>
    </source>
</reference>
<dbReference type="SUPFAM" id="SSF51011">
    <property type="entry name" value="Glycosyl hydrolase domain"/>
    <property type="match status" value="1"/>
</dbReference>
<evidence type="ECO:0000256" key="2">
    <source>
        <dbReference type="RuleBase" id="RU361185"/>
    </source>
</evidence>
<dbReference type="InterPro" id="IPR033403">
    <property type="entry name" value="DUF5110"/>
</dbReference>
<dbReference type="SUPFAM" id="SSF51445">
    <property type="entry name" value="(Trans)glycosidases"/>
    <property type="match status" value="1"/>
</dbReference>
<dbReference type="Gene3D" id="2.60.40.1180">
    <property type="entry name" value="Golgi alpha-mannosidase II"/>
    <property type="match status" value="2"/>
</dbReference>
<dbReference type="Pfam" id="PF17137">
    <property type="entry name" value="DUF5110"/>
    <property type="match status" value="1"/>
</dbReference>
<organism evidence="7 8">
    <name type="scientific">Mucilaginibacter gotjawali</name>
    <dbReference type="NCBI Taxonomy" id="1550579"/>
    <lineage>
        <taxon>Bacteria</taxon>
        <taxon>Pseudomonadati</taxon>
        <taxon>Bacteroidota</taxon>
        <taxon>Sphingobacteriia</taxon>
        <taxon>Sphingobacteriales</taxon>
        <taxon>Sphingobacteriaceae</taxon>
        <taxon>Mucilaginibacter</taxon>
    </lineage>
</organism>
<dbReference type="Pfam" id="PF01055">
    <property type="entry name" value="Glyco_hydro_31_2nd"/>
    <property type="match status" value="1"/>
</dbReference>
<dbReference type="GO" id="GO:0061634">
    <property type="term" value="F:alpha-D-xyloside xylohydrolase"/>
    <property type="evidence" value="ECO:0007669"/>
    <property type="project" value="UniProtKB-EC"/>
</dbReference>
<dbReference type="InterPro" id="IPR011013">
    <property type="entry name" value="Gal_mutarotase_sf_dom"/>
</dbReference>
<dbReference type="GO" id="GO:0030246">
    <property type="term" value="F:carbohydrate binding"/>
    <property type="evidence" value="ECO:0007669"/>
    <property type="project" value="InterPro"/>
</dbReference>
<evidence type="ECO:0000259" key="6">
    <source>
        <dbReference type="Pfam" id="PF21365"/>
    </source>
</evidence>
<feature type="domain" description="Glycosyl hydrolase family 31 C-terminal" evidence="6">
    <location>
        <begin position="599"/>
        <end position="692"/>
    </location>
</feature>
<dbReference type="EMBL" id="AP017313">
    <property type="protein sequence ID" value="BAU53779.1"/>
    <property type="molecule type" value="Genomic_DNA"/>
</dbReference>
<dbReference type="InterPro" id="IPR025887">
    <property type="entry name" value="Glyco_hydro_31_N_dom"/>
</dbReference>
<dbReference type="Pfam" id="PF21365">
    <property type="entry name" value="Glyco_hydro_31_3rd"/>
    <property type="match status" value="1"/>
</dbReference>
<dbReference type="OrthoDB" id="176168at2"/>
<feature type="domain" description="Glycoside hydrolase family 31 N-terminal" evidence="4">
    <location>
        <begin position="52"/>
        <end position="215"/>
    </location>
</feature>
<dbReference type="GO" id="GO:0005975">
    <property type="term" value="P:carbohydrate metabolic process"/>
    <property type="evidence" value="ECO:0007669"/>
    <property type="project" value="InterPro"/>
</dbReference>
<dbReference type="Gene3D" id="3.20.20.80">
    <property type="entry name" value="Glycosidases"/>
    <property type="match status" value="1"/>
</dbReference>
<keyword evidence="8" id="KW-1185">Reference proteome</keyword>
<evidence type="ECO:0000313" key="8">
    <source>
        <dbReference type="Proteomes" id="UP000218263"/>
    </source>
</evidence>
<dbReference type="Gene3D" id="2.60.40.1760">
    <property type="entry name" value="glycosyl hydrolase (family 31)"/>
    <property type="match status" value="1"/>
</dbReference>
<dbReference type="InterPro" id="IPR051816">
    <property type="entry name" value="Glycosyl_Hydrolase_31"/>
</dbReference>
<dbReference type="InterPro" id="IPR013780">
    <property type="entry name" value="Glyco_hydro_b"/>
</dbReference>
<dbReference type="InterPro" id="IPR017853">
    <property type="entry name" value="GH"/>
</dbReference>
<protein>
    <submittedName>
        <fullName evidence="7">Alpha-xylosidase</fullName>
        <ecNumber evidence="7">3.2.1.177</ecNumber>
    </submittedName>
</protein>
<accession>A0A0X8X0X0</accession>
<dbReference type="CDD" id="cd06591">
    <property type="entry name" value="GH31_xylosidase_XylS"/>
    <property type="match status" value="1"/>
</dbReference>
<feature type="domain" description="DUF5110" evidence="5">
    <location>
        <begin position="710"/>
        <end position="776"/>
    </location>
</feature>
<dbReference type="KEGG" id="mgot:MgSA37_01950"/>
<dbReference type="PANTHER" id="PTHR43863:SF2">
    <property type="entry name" value="MALTASE-GLUCOAMYLASE"/>
    <property type="match status" value="1"/>
</dbReference>
<proteinExistence type="inferred from homology"/>